<proteinExistence type="predicted"/>
<dbReference type="RefSeq" id="WP_245118234.1">
    <property type="nucleotide sequence ID" value="NZ_CP095061.1"/>
</dbReference>
<accession>A0ABY4G0R5</accession>
<dbReference type="Proteomes" id="UP000830401">
    <property type="component" value="Chromosome"/>
</dbReference>
<evidence type="ECO:0000313" key="1">
    <source>
        <dbReference type="EMBL" id="UOQ64423.1"/>
    </source>
</evidence>
<dbReference type="EMBL" id="CP095061">
    <property type="protein sequence ID" value="UOQ64423.1"/>
    <property type="molecule type" value="Genomic_DNA"/>
</dbReference>
<name>A0ABY4G0R5_9BACT</name>
<sequence>MTDEQFEALTKQLSRIIDNQIIIGNNLSRVENKLNTLQEDMGVSIRNENILGHDQDKLIADVKEVLRLLNKYIDLNTRT</sequence>
<keyword evidence="2" id="KW-1185">Reference proteome</keyword>
<evidence type="ECO:0000313" key="2">
    <source>
        <dbReference type="Proteomes" id="UP000830401"/>
    </source>
</evidence>
<reference evidence="1" key="1">
    <citation type="submission" date="2022-04" db="EMBL/GenBank/DDBJ databases">
        <title>Hymenobacter sp. isolated from the air.</title>
        <authorList>
            <person name="Won M."/>
            <person name="Lee C.-M."/>
            <person name="Woen H.-Y."/>
            <person name="Kwon S.-W."/>
        </authorList>
    </citation>
    <scope>NUCLEOTIDE SEQUENCE</scope>
    <source>
        <strain evidence="1">5420S-77</strain>
    </source>
</reference>
<gene>
    <name evidence="1" type="ORF">MUN86_12560</name>
</gene>
<organism evidence="1 2">
    <name type="scientific">Hymenobacter volaticus</name>
    <dbReference type="NCBI Taxonomy" id="2932254"/>
    <lineage>
        <taxon>Bacteria</taxon>
        <taxon>Pseudomonadati</taxon>
        <taxon>Bacteroidota</taxon>
        <taxon>Cytophagia</taxon>
        <taxon>Cytophagales</taxon>
        <taxon>Hymenobacteraceae</taxon>
        <taxon>Hymenobacter</taxon>
    </lineage>
</organism>
<protein>
    <submittedName>
        <fullName evidence="1">Uncharacterized protein</fullName>
    </submittedName>
</protein>